<keyword evidence="12 13" id="KW-0275">Fatty acid biosynthesis</keyword>
<evidence type="ECO:0000256" key="9">
    <source>
        <dbReference type="ARBA" id="ARBA00023004"/>
    </source>
</evidence>
<dbReference type="InterPro" id="IPR015876">
    <property type="entry name" value="Acyl-CoA_DS"/>
</dbReference>
<evidence type="ECO:0000256" key="12">
    <source>
        <dbReference type="ARBA" id="ARBA00023160"/>
    </source>
</evidence>
<keyword evidence="17" id="KW-1185">Reference proteome</keyword>
<evidence type="ECO:0000313" key="17">
    <source>
        <dbReference type="Proteomes" id="UP001165190"/>
    </source>
</evidence>
<keyword evidence="7 14" id="KW-1133">Transmembrane helix</keyword>
<feature type="transmembrane region" description="Helical" evidence="14">
    <location>
        <begin position="107"/>
        <end position="131"/>
    </location>
</feature>
<dbReference type="PRINTS" id="PR00075">
    <property type="entry name" value="FACDDSATRASE"/>
</dbReference>
<evidence type="ECO:0000256" key="4">
    <source>
        <dbReference type="ARBA" id="ARBA00022516"/>
    </source>
</evidence>
<keyword evidence="4 13" id="KW-0444">Lipid biosynthesis</keyword>
<dbReference type="GO" id="GO:0042761">
    <property type="term" value="P:very long-chain fatty acid biosynthetic process"/>
    <property type="evidence" value="ECO:0007669"/>
    <property type="project" value="TreeGrafter"/>
</dbReference>
<accession>A0A9W7M0Y7</accession>
<keyword evidence="9" id="KW-0408">Iron</keyword>
<dbReference type="GO" id="GO:0005789">
    <property type="term" value="C:endoplasmic reticulum membrane"/>
    <property type="evidence" value="ECO:0007669"/>
    <property type="project" value="TreeGrafter"/>
</dbReference>
<feature type="domain" description="Fatty acid desaturase" evidence="15">
    <location>
        <begin position="133"/>
        <end position="351"/>
    </location>
</feature>
<evidence type="ECO:0000256" key="11">
    <source>
        <dbReference type="ARBA" id="ARBA00023136"/>
    </source>
</evidence>
<dbReference type="AlphaFoldDB" id="A0A9W7M0Y7"/>
<keyword evidence="8 13" id="KW-0560">Oxidoreductase</keyword>
<keyword evidence="10" id="KW-0443">Lipid metabolism</keyword>
<keyword evidence="11 14" id="KW-0472">Membrane</keyword>
<dbReference type="PANTHER" id="PTHR11351">
    <property type="entry name" value="ACYL-COA DESATURASE"/>
    <property type="match status" value="1"/>
</dbReference>
<dbReference type="Proteomes" id="UP001165190">
    <property type="component" value="Unassembled WGS sequence"/>
</dbReference>
<evidence type="ECO:0000256" key="1">
    <source>
        <dbReference type="ARBA" id="ARBA00004141"/>
    </source>
</evidence>
<evidence type="ECO:0000256" key="6">
    <source>
        <dbReference type="ARBA" id="ARBA00022832"/>
    </source>
</evidence>
<keyword evidence="5 13" id="KW-0812">Transmembrane</keyword>
<reference evidence="16" key="1">
    <citation type="submission" date="2023-05" db="EMBL/GenBank/DDBJ databases">
        <title>Genome and transcriptome analyses reveal genes involved in the formation of fine ridges on petal epidermal cells in Hibiscus trionum.</title>
        <authorList>
            <person name="Koshimizu S."/>
            <person name="Masuda S."/>
            <person name="Ishii T."/>
            <person name="Shirasu K."/>
            <person name="Hoshino A."/>
            <person name="Arita M."/>
        </authorList>
    </citation>
    <scope>NUCLEOTIDE SEQUENCE</scope>
    <source>
        <strain evidence="16">Hamamatsu line</strain>
    </source>
</reference>
<evidence type="ECO:0000313" key="16">
    <source>
        <dbReference type="EMBL" id="GMI82025.1"/>
    </source>
</evidence>
<comment type="similarity">
    <text evidence="3 13">Belongs to the fatty acid desaturase type 1 family.</text>
</comment>
<dbReference type="CDD" id="cd03505">
    <property type="entry name" value="Delta9-FADS-like"/>
    <property type="match status" value="1"/>
</dbReference>
<evidence type="ECO:0000256" key="14">
    <source>
        <dbReference type="SAM" id="Phobius"/>
    </source>
</evidence>
<evidence type="ECO:0000256" key="3">
    <source>
        <dbReference type="ARBA" id="ARBA00009295"/>
    </source>
</evidence>
<evidence type="ECO:0000256" key="7">
    <source>
        <dbReference type="ARBA" id="ARBA00022989"/>
    </source>
</evidence>
<evidence type="ECO:0000256" key="5">
    <source>
        <dbReference type="ARBA" id="ARBA00022692"/>
    </source>
</evidence>
<dbReference type="OrthoDB" id="10260134at2759"/>
<dbReference type="GO" id="GO:0016717">
    <property type="term" value="F:oxidoreductase activity, acting on paired donors, with oxidation of a pair of donors resulting in the reduction of molecular oxygen to two molecules of water"/>
    <property type="evidence" value="ECO:0007669"/>
    <property type="project" value="InterPro"/>
</dbReference>
<evidence type="ECO:0000256" key="10">
    <source>
        <dbReference type="ARBA" id="ARBA00023098"/>
    </source>
</evidence>
<protein>
    <submittedName>
        <fullName evidence="16">FATTY ACID DESATURASE B, fatty acid desaturase 5</fullName>
    </submittedName>
</protein>
<evidence type="ECO:0000256" key="2">
    <source>
        <dbReference type="ARBA" id="ARBA00005189"/>
    </source>
</evidence>
<dbReference type="InterPro" id="IPR005804">
    <property type="entry name" value="FA_desaturase_dom"/>
</dbReference>
<comment type="cofactor">
    <cofactor evidence="13">
        <name>Fe(2+)</name>
        <dbReference type="ChEBI" id="CHEBI:29033"/>
    </cofactor>
</comment>
<dbReference type="EMBL" id="BSYR01000019">
    <property type="protein sequence ID" value="GMI82025.1"/>
    <property type="molecule type" value="Genomic_DNA"/>
</dbReference>
<comment type="domain">
    <text evidence="13">The histidine box domains are involved in binding the catalytic metal ions.</text>
</comment>
<name>A0A9W7M0Y7_HIBTR</name>
<keyword evidence="6" id="KW-0276">Fatty acid metabolism</keyword>
<gene>
    <name evidence="16" type="ORF">HRI_001871800</name>
</gene>
<proteinExistence type="inferred from homology"/>
<evidence type="ECO:0000259" key="15">
    <source>
        <dbReference type="Pfam" id="PF00487"/>
    </source>
</evidence>
<sequence length="378" mass="43258">MALIVSLLSKPCSLPFSPLQRVTTTTTRARPFSSKVLNSGFNQAQRKQTPLHSSFVTQLRREVSALANNGVSVVAKEADQEGKTQGRIWFPDVVVQNRREVFWKRNWNVLDVTSAGIILSMHLLALCAPFYFTWHAFWVAAGLGLISGLGITLGYHRNLCHKSFKLPKWLEYLFAYCGLQALQGSPIAWVSTHRCNHQLSDSERDPRNPILGFWFSHINWMFDTEAIIEKRGEASNVEDLERQPFYRFLQATYLLHPIACGVVLYSLGGFPFLVWGMGARITILYHITFLVNSASHIWGNQAWNTGDLSKNNWWVALLSLGEGWHNNHHAFEYSARHGLEWWQLDLTWYVIRFLKVIGLATELKLPSQAHMQRMAFNN</sequence>
<feature type="transmembrane region" description="Helical" evidence="14">
    <location>
        <begin position="137"/>
        <end position="155"/>
    </location>
</feature>
<organism evidence="16 17">
    <name type="scientific">Hibiscus trionum</name>
    <name type="common">Flower of an hour</name>
    <dbReference type="NCBI Taxonomy" id="183268"/>
    <lineage>
        <taxon>Eukaryota</taxon>
        <taxon>Viridiplantae</taxon>
        <taxon>Streptophyta</taxon>
        <taxon>Embryophyta</taxon>
        <taxon>Tracheophyta</taxon>
        <taxon>Spermatophyta</taxon>
        <taxon>Magnoliopsida</taxon>
        <taxon>eudicotyledons</taxon>
        <taxon>Gunneridae</taxon>
        <taxon>Pentapetalae</taxon>
        <taxon>rosids</taxon>
        <taxon>malvids</taxon>
        <taxon>Malvales</taxon>
        <taxon>Malvaceae</taxon>
        <taxon>Malvoideae</taxon>
        <taxon>Hibiscus</taxon>
    </lineage>
</organism>
<dbReference type="PANTHER" id="PTHR11351:SF31">
    <property type="entry name" value="DESATURASE 1, ISOFORM A-RELATED"/>
    <property type="match status" value="1"/>
</dbReference>
<evidence type="ECO:0000256" key="8">
    <source>
        <dbReference type="ARBA" id="ARBA00023002"/>
    </source>
</evidence>
<feature type="transmembrane region" description="Helical" evidence="14">
    <location>
        <begin position="245"/>
        <end position="266"/>
    </location>
</feature>
<comment type="pathway">
    <text evidence="2">Lipid metabolism.</text>
</comment>
<evidence type="ECO:0000256" key="13">
    <source>
        <dbReference type="RuleBase" id="RU000581"/>
    </source>
</evidence>
<dbReference type="Pfam" id="PF00487">
    <property type="entry name" value="FA_desaturase"/>
    <property type="match status" value="1"/>
</dbReference>
<comment type="subcellular location">
    <subcellularLocation>
        <location evidence="1">Membrane</location>
        <topology evidence="1">Multi-pass membrane protein</topology>
    </subcellularLocation>
</comment>
<comment type="caution">
    <text evidence="16">The sequence shown here is derived from an EMBL/GenBank/DDBJ whole genome shotgun (WGS) entry which is preliminary data.</text>
</comment>